<reference evidence="1 2" key="1">
    <citation type="submission" date="2017-03" db="EMBL/GenBank/DDBJ databases">
        <title>Complete genome sequence of Candidatus 'Thiodictyon syntrophicum' sp. nov. strain Cad16T, a photolithoautotroph purple sulfur bacterium isolated from an alpine meromictic lake.</title>
        <authorList>
            <person name="Luedin S.M."/>
            <person name="Pothier J.F."/>
            <person name="Danza F."/>
            <person name="Storelli N."/>
            <person name="Wittwer M."/>
            <person name="Tonolla M."/>
        </authorList>
    </citation>
    <scope>NUCLEOTIDE SEQUENCE [LARGE SCALE GENOMIC DNA]</scope>
    <source>
        <strain evidence="1 2">Cad16T</strain>
    </source>
</reference>
<evidence type="ECO:0000313" key="2">
    <source>
        <dbReference type="Proteomes" id="UP000232638"/>
    </source>
</evidence>
<organism evidence="1 2">
    <name type="scientific">Candidatus Thiodictyon syntrophicum</name>
    <dbReference type="NCBI Taxonomy" id="1166950"/>
    <lineage>
        <taxon>Bacteria</taxon>
        <taxon>Pseudomonadati</taxon>
        <taxon>Pseudomonadota</taxon>
        <taxon>Gammaproteobacteria</taxon>
        <taxon>Chromatiales</taxon>
        <taxon>Chromatiaceae</taxon>
        <taxon>Thiodictyon</taxon>
    </lineage>
</organism>
<dbReference type="KEGG" id="tsy:THSYN_08280"/>
<sequence>MNASRHPAVGSERRSREFASPAFEAWLGRLCTQGLCPILVGLILKLERLARVPLGGPRRVEILRAVMTMIRDIADDLPTPAAARRGAQGPAAAPLPLVQRLWALTFKNLKRALHDLDRGGGGLGDHDQERAWVVGEMYLCLGRQIELGARWGQTWPRHTWQELHDLFSYSTNRMDMGRGGADEAVSRGPTGSQSVAAAAEDPQTMYKRLLMIGLCAEQGAHALLVPTAEGSFSTWVQVAELHDPVGYCGVLGTYLVEASSDAPARLVPGALGPVSRAKVLRLPPGFLAALAAARAGPHPRGAG</sequence>
<accession>A0A2K8U5U2</accession>
<dbReference type="RefSeq" id="WP_100918723.1">
    <property type="nucleotide sequence ID" value="NZ_CP020370.1"/>
</dbReference>
<protein>
    <submittedName>
        <fullName evidence="1">Uncharacterized protein</fullName>
    </submittedName>
</protein>
<dbReference type="EMBL" id="CP020370">
    <property type="protein sequence ID" value="AUB80943.1"/>
    <property type="molecule type" value="Genomic_DNA"/>
</dbReference>
<keyword evidence="2" id="KW-1185">Reference proteome</keyword>
<evidence type="ECO:0000313" key="1">
    <source>
        <dbReference type="EMBL" id="AUB80943.1"/>
    </source>
</evidence>
<dbReference type="Proteomes" id="UP000232638">
    <property type="component" value="Chromosome"/>
</dbReference>
<name>A0A2K8U5U2_9GAMM</name>
<proteinExistence type="predicted"/>
<dbReference type="AlphaFoldDB" id="A0A2K8U5U2"/>
<gene>
    <name evidence="1" type="ORF">THSYN_08280</name>
</gene>
<dbReference type="OrthoDB" id="9844706at2"/>